<comment type="caution">
    <text evidence="9">The sequence shown here is derived from an EMBL/GenBank/DDBJ whole genome shotgun (WGS) entry which is preliminary data.</text>
</comment>
<dbReference type="PANTHER" id="PTHR24291">
    <property type="entry name" value="CYTOCHROME P450 FAMILY 4"/>
    <property type="match status" value="1"/>
</dbReference>
<accession>A0A4R4WWT3</accession>
<dbReference type="GO" id="GO:0016705">
    <property type="term" value="F:oxidoreductase activity, acting on paired donors, with incorporation or reduction of molecular oxygen"/>
    <property type="evidence" value="ECO:0007669"/>
    <property type="project" value="InterPro"/>
</dbReference>
<evidence type="ECO:0000256" key="2">
    <source>
        <dbReference type="ARBA" id="ARBA00022617"/>
    </source>
</evidence>
<dbReference type="InterPro" id="IPR050196">
    <property type="entry name" value="Cytochrome_P450_Monoox"/>
</dbReference>
<evidence type="ECO:0000256" key="1">
    <source>
        <dbReference type="ARBA" id="ARBA00010617"/>
    </source>
</evidence>
<dbReference type="PROSITE" id="PS00086">
    <property type="entry name" value="CYTOCHROME_P450"/>
    <property type="match status" value="1"/>
</dbReference>
<evidence type="ECO:0000256" key="7">
    <source>
        <dbReference type="PIRSR" id="PIRSR602401-1"/>
    </source>
</evidence>
<dbReference type="OrthoDB" id="3217230at2"/>
<dbReference type="Gene3D" id="1.10.630.10">
    <property type="entry name" value="Cytochrome P450"/>
    <property type="match status" value="1"/>
</dbReference>
<evidence type="ECO:0000256" key="3">
    <source>
        <dbReference type="ARBA" id="ARBA00022723"/>
    </source>
</evidence>
<evidence type="ECO:0000313" key="10">
    <source>
        <dbReference type="Proteomes" id="UP000294543"/>
    </source>
</evidence>
<comment type="similarity">
    <text evidence="1 8">Belongs to the cytochrome P450 family.</text>
</comment>
<dbReference type="InterPro" id="IPR017972">
    <property type="entry name" value="Cyt_P450_CS"/>
</dbReference>
<dbReference type="GO" id="GO:0020037">
    <property type="term" value="F:heme binding"/>
    <property type="evidence" value="ECO:0007669"/>
    <property type="project" value="InterPro"/>
</dbReference>
<reference evidence="9 10" key="1">
    <citation type="submission" date="2019-03" db="EMBL/GenBank/DDBJ databases">
        <title>Draft genome sequences of novel Actinobacteria.</title>
        <authorList>
            <person name="Sahin N."/>
            <person name="Ay H."/>
            <person name="Saygin H."/>
        </authorList>
    </citation>
    <scope>NUCLEOTIDE SEQUENCE [LARGE SCALE GENOMIC DNA]</scope>
    <source>
        <strain evidence="9 10">KC712</strain>
    </source>
</reference>
<evidence type="ECO:0000256" key="8">
    <source>
        <dbReference type="RuleBase" id="RU000461"/>
    </source>
</evidence>
<dbReference type="GO" id="GO:0005506">
    <property type="term" value="F:iron ion binding"/>
    <property type="evidence" value="ECO:0007669"/>
    <property type="project" value="InterPro"/>
</dbReference>
<evidence type="ECO:0000313" key="9">
    <source>
        <dbReference type="EMBL" id="TDD22273.1"/>
    </source>
</evidence>
<dbReference type="RefSeq" id="WP_132508021.1">
    <property type="nucleotide sequence ID" value="NZ_SMKP01000027.1"/>
</dbReference>
<keyword evidence="10" id="KW-1185">Reference proteome</keyword>
<dbReference type="Proteomes" id="UP000294543">
    <property type="component" value="Unassembled WGS sequence"/>
</dbReference>
<dbReference type="EMBL" id="SMKP01000027">
    <property type="protein sequence ID" value="TDD22273.1"/>
    <property type="molecule type" value="Genomic_DNA"/>
</dbReference>
<dbReference type="AlphaFoldDB" id="A0A4R4WWT3"/>
<keyword evidence="3 7" id="KW-0479">Metal-binding</keyword>
<dbReference type="InterPro" id="IPR001128">
    <property type="entry name" value="Cyt_P450"/>
</dbReference>
<dbReference type="GO" id="GO:0004497">
    <property type="term" value="F:monooxygenase activity"/>
    <property type="evidence" value="ECO:0007669"/>
    <property type="project" value="UniProtKB-KW"/>
</dbReference>
<feature type="binding site" description="axial binding residue" evidence="7">
    <location>
        <position position="391"/>
    </location>
    <ligand>
        <name>heme</name>
        <dbReference type="ChEBI" id="CHEBI:30413"/>
    </ligand>
    <ligandPart>
        <name>Fe</name>
        <dbReference type="ChEBI" id="CHEBI:18248"/>
    </ligandPart>
</feature>
<protein>
    <submittedName>
        <fullName evidence="9">Cytochrome P450</fullName>
    </submittedName>
</protein>
<name>A0A4R4WWT3_9ACTN</name>
<evidence type="ECO:0000256" key="5">
    <source>
        <dbReference type="ARBA" id="ARBA00023004"/>
    </source>
</evidence>
<evidence type="ECO:0000256" key="6">
    <source>
        <dbReference type="ARBA" id="ARBA00023033"/>
    </source>
</evidence>
<dbReference type="PRINTS" id="PR00385">
    <property type="entry name" value="P450"/>
</dbReference>
<keyword evidence="6 8" id="KW-0503">Monooxygenase</keyword>
<dbReference type="PANTHER" id="PTHR24291:SF50">
    <property type="entry name" value="BIFUNCTIONAL ALBAFLAVENONE MONOOXYGENASE_TERPENE SYNTHASE"/>
    <property type="match status" value="1"/>
</dbReference>
<keyword evidence="5 7" id="KW-0408">Iron</keyword>
<dbReference type="InterPro" id="IPR036396">
    <property type="entry name" value="Cyt_P450_sf"/>
</dbReference>
<keyword evidence="4 8" id="KW-0560">Oxidoreductase</keyword>
<dbReference type="Pfam" id="PF00067">
    <property type="entry name" value="p450"/>
    <property type="match status" value="1"/>
</dbReference>
<comment type="cofactor">
    <cofactor evidence="7">
        <name>heme</name>
        <dbReference type="ChEBI" id="CHEBI:30413"/>
    </cofactor>
</comment>
<keyword evidence="2 7" id="KW-0349">Heme</keyword>
<dbReference type="SUPFAM" id="SSF48264">
    <property type="entry name" value="Cytochrome P450"/>
    <property type="match status" value="1"/>
</dbReference>
<dbReference type="PRINTS" id="PR00463">
    <property type="entry name" value="EP450I"/>
</dbReference>
<proteinExistence type="inferred from homology"/>
<sequence length="444" mass="48726">MTRQGSCPVAHGPAGLPVIGDAIPYYKDPLTYTLRMQERDSMVSVKLPIPFVQVTEPEAIERVLRTNPDNYVRGKLYRKFSGVMGFGLLTLDTDQWRGPRKAVQPAFSPQRVRSDAREAVGATEEVIRRWTAHAASGDVVDVAPDLMDVAARVLGMALIGQDLSRTDYTRAAAIANKVIFISTIMGLPAMVPSFVPTRYHRDRKWANRVLDGIIHGVISSRRARGECGSDAAGQLLAAGLSEAEVSDNLRTLLLAGSDTTGQALTWTMYELARHPQARRAVEREVDEVLAGQAPAPDRLGELVQTTAAINEALRLHPPVWQFPRDAVEPDCLAGREVPAGTTVLLSVYGTHRSPEHWSDPEAYDPRRFLDDTHDKRHKHAFLPFGGGRRMCIGKGLAMATLVTAVAMLSQRYRLRLSGAHTVRSGQYITLFPSGGIPAVVQERT</sequence>
<gene>
    <name evidence="9" type="ORF">E1294_12520</name>
</gene>
<dbReference type="InterPro" id="IPR002401">
    <property type="entry name" value="Cyt_P450_E_grp-I"/>
</dbReference>
<evidence type="ECO:0000256" key="4">
    <source>
        <dbReference type="ARBA" id="ARBA00023002"/>
    </source>
</evidence>
<organism evidence="9 10">
    <name type="scientific">Nonomuraea diastatica</name>
    <dbReference type="NCBI Taxonomy" id="1848329"/>
    <lineage>
        <taxon>Bacteria</taxon>
        <taxon>Bacillati</taxon>
        <taxon>Actinomycetota</taxon>
        <taxon>Actinomycetes</taxon>
        <taxon>Streptosporangiales</taxon>
        <taxon>Streptosporangiaceae</taxon>
        <taxon>Nonomuraea</taxon>
    </lineage>
</organism>